<accession>A0AA88J4L7</accession>
<comment type="caution">
    <text evidence="14">The sequence shown here is derived from an EMBL/GenBank/DDBJ whole genome shotgun (WGS) entry which is preliminary data.</text>
</comment>
<dbReference type="AlphaFoldDB" id="A0AA88J4L7"/>
<dbReference type="InterPro" id="IPR007262">
    <property type="entry name" value="Vps55/LEPROT"/>
</dbReference>
<evidence type="ECO:0000256" key="4">
    <source>
        <dbReference type="ARBA" id="ARBA00022692"/>
    </source>
</evidence>
<evidence type="ECO:0000256" key="12">
    <source>
        <dbReference type="SAM" id="MobiDB-lite"/>
    </source>
</evidence>
<evidence type="ECO:0000256" key="6">
    <source>
        <dbReference type="ARBA" id="ARBA00022989"/>
    </source>
</evidence>
<evidence type="ECO:0000313" key="14">
    <source>
        <dbReference type="EMBL" id="KAK2822076.1"/>
    </source>
</evidence>
<feature type="transmembrane region" description="Helical" evidence="13">
    <location>
        <begin position="187"/>
        <end position="213"/>
    </location>
</feature>
<evidence type="ECO:0000256" key="5">
    <source>
        <dbReference type="ARBA" id="ARBA00022753"/>
    </source>
</evidence>
<evidence type="ECO:0000256" key="2">
    <source>
        <dbReference type="ARBA" id="ARBA00004653"/>
    </source>
</evidence>
<sequence>MGRKEAAKPGAAAIPWLPGSPTRLERPQLAVPPLESRATCGATGALRQSRDNTDGNSEAGSSSTEKKQTQNTNRTQIAEVKESQHTERFTPFTAMAGIKALVGLSFSGAIGLTFLLLGCALEQYGVYWPLFVLIFYVLSPIPTFISRRVSDDSDSSNACRELAYFLTTGIVVSAFGLPIVLARTSTIQWGACGLVMTGNAVIFLTILGFFVVFGGGDDFSWEQW</sequence>
<feature type="transmembrane region" description="Helical" evidence="13">
    <location>
        <begin position="98"/>
        <end position="118"/>
    </location>
</feature>
<evidence type="ECO:0000256" key="13">
    <source>
        <dbReference type="SAM" id="Phobius"/>
    </source>
</evidence>
<gene>
    <name evidence="14" type="ORF">Q5P01_022141</name>
</gene>
<keyword evidence="5" id="KW-0967">Endosome</keyword>
<feature type="transmembrane region" description="Helical" evidence="13">
    <location>
        <begin position="124"/>
        <end position="141"/>
    </location>
</feature>
<keyword evidence="4 13" id="KW-0812">Transmembrane</keyword>
<evidence type="ECO:0000256" key="7">
    <source>
        <dbReference type="ARBA" id="ARBA00023034"/>
    </source>
</evidence>
<feature type="transmembrane region" description="Helical" evidence="13">
    <location>
        <begin position="162"/>
        <end position="181"/>
    </location>
</feature>
<dbReference type="Pfam" id="PF04133">
    <property type="entry name" value="Vps55"/>
    <property type="match status" value="1"/>
</dbReference>
<dbReference type="GO" id="GO:0010008">
    <property type="term" value="C:endosome membrane"/>
    <property type="evidence" value="ECO:0007669"/>
    <property type="project" value="UniProtKB-SubCell"/>
</dbReference>
<name>A0AA88J4L7_CHASR</name>
<comment type="similarity">
    <text evidence="3">Belongs to the OB-RGRP/VPS55 family.</text>
</comment>
<keyword evidence="6 13" id="KW-1133">Transmembrane helix</keyword>
<dbReference type="EMBL" id="JAUPFM010000018">
    <property type="protein sequence ID" value="KAK2822076.1"/>
    <property type="molecule type" value="Genomic_DNA"/>
</dbReference>
<evidence type="ECO:0000256" key="9">
    <source>
        <dbReference type="ARBA" id="ARBA00040088"/>
    </source>
</evidence>
<keyword evidence="7" id="KW-0333">Golgi apparatus</keyword>
<feature type="region of interest" description="Disordered" evidence="12">
    <location>
        <begin position="1"/>
        <end position="82"/>
    </location>
</feature>
<feature type="compositionally biased region" description="Polar residues" evidence="12">
    <location>
        <begin position="54"/>
        <end position="76"/>
    </location>
</feature>
<evidence type="ECO:0000256" key="1">
    <source>
        <dbReference type="ARBA" id="ARBA00004608"/>
    </source>
</evidence>
<dbReference type="GO" id="GO:0060400">
    <property type="term" value="P:negative regulation of growth hormone receptor signaling pathway"/>
    <property type="evidence" value="ECO:0007669"/>
    <property type="project" value="TreeGrafter"/>
</dbReference>
<dbReference type="Proteomes" id="UP001187415">
    <property type="component" value="Unassembled WGS sequence"/>
</dbReference>
<evidence type="ECO:0000256" key="3">
    <source>
        <dbReference type="ARBA" id="ARBA00005645"/>
    </source>
</evidence>
<protein>
    <recommendedName>
        <fullName evidence="9">Leptin receptor gene-related protein</fullName>
    </recommendedName>
    <alternativeName>
        <fullName evidence="10">Endospanin-1</fullName>
    </alternativeName>
    <alternativeName>
        <fullName evidence="11">OB-R gene-related protein</fullName>
    </alternativeName>
</protein>
<dbReference type="PANTHER" id="PTHR12050:SF3">
    <property type="entry name" value="LEPTIN RECEPTOR GENE-RELATED PROTEIN"/>
    <property type="match status" value="1"/>
</dbReference>
<organism evidence="14 15">
    <name type="scientific">Channa striata</name>
    <name type="common">Snakehead murrel</name>
    <name type="synonym">Ophicephalus striatus</name>
    <dbReference type="NCBI Taxonomy" id="64152"/>
    <lineage>
        <taxon>Eukaryota</taxon>
        <taxon>Metazoa</taxon>
        <taxon>Chordata</taxon>
        <taxon>Craniata</taxon>
        <taxon>Vertebrata</taxon>
        <taxon>Euteleostomi</taxon>
        <taxon>Actinopterygii</taxon>
        <taxon>Neopterygii</taxon>
        <taxon>Teleostei</taxon>
        <taxon>Neoteleostei</taxon>
        <taxon>Acanthomorphata</taxon>
        <taxon>Anabantaria</taxon>
        <taxon>Anabantiformes</taxon>
        <taxon>Channoidei</taxon>
        <taxon>Channidae</taxon>
        <taxon>Channa</taxon>
    </lineage>
</organism>
<reference evidence="14" key="1">
    <citation type="submission" date="2023-07" db="EMBL/GenBank/DDBJ databases">
        <title>Chromosome-level Genome Assembly of Striped Snakehead (Channa striata).</title>
        <authorList>
            <person name="Liu H."/>
        </authorList>
    </citation>
    <scope>NUCLEOTIDE SEQUENCE</scope>
    <source>
        <strain evidence="14">Gz</strain>
        <tissue evidence="14">Muscle</tissue>
    </source>
</reference>
<evidence type="ECO:0000313" key="15">
    <source>
        <dbReference type="Proteomes" id="UP001187415"/>
    </source>
</evidence>
<dbReference type="GO" id="GO:0032511">
    <property type="term" value="P:late endosome to vacuole transport via multivesicular body sorting pathway"/>
    <property type="evidence" value="ECO:0007669"/>
    <property type="project" value="TreeGrafter"/>
</dbReference>
<proteinExistence type="inferred from homology"/>
<comment type="subcellular location">
    <subcellularLocation>
        <location evidence="1">Endosome membrane</location>
    </subcellularLocation>
    <subcellularLocation>
        <location evidence="2">Golgi apparatus membrane</location>
        <topology evidence="2">Multi-pass membrane protein</topology>
    </subcellularLocation>
</comment>
<evidence type="ECO:0000256" key="11">
    <source>
        <dbReference type="ARBA" id="ARBA00042793"/>
    </source>
</evidence>
<keyword evidence="15" id="KW-1185">Reference proteome</keyword>
<keyword evidence="8 13" id="KW-0472">Membrane</keyword>
<dbReference type="GO" id="GO:0000139">
    <property type="term" value="C:Golgi membrane"/>
    <property type="evidence" value="ECO:0007669"/>
    <property type="project" value="UniProtKB-SubCell"/>
</dbReference>
<dbReference type="PANTHER" id="PTHR12050">
    <property type="entry name" value="LEPTIN RECEPTOR-RELATED"/>
    <property type="match status" value="1"/>
</dbReference>
<evidence type="ECO:0000256" key="10">
    <source>
        <dbReference type="ARBA" id="ARBA00042171"/>
    </source>
</evidence>
<evidence type="ECO:0000256" key="8">
    <source>
        <dbReference type="ARBA" id="ARBA00023136"/>
    </source>
</evidence>